<comment type="similarity">
    <text evidence="1">Belongs to the bacterial solute-binding protein 5 family.</text>
</comment>
<dbReference type="PROSITE" id="PS51257">
    <property type="entry name" value="PROKAR_LIPOPROTEIN"/>
    <property type="match status" value="1"/>
</dbReference>
<dbReference type="AlphaFoldDB" id="A0A7T1T3U7"/>
<dbReference type="Gene3D" id="3.40.190.10">
    <property type="entry name" value="Periplasmic binding protein-like II"/>
    <property type="match status" value="1"/>
</dbReference>
<organism evidence="6 7">
    <name type="scientific">Streptomyces bathyalis</name>
    <dbReference type="NCBI Taxonomy" id="2710756"/>
    <lineage>
        <taxon>Bacteria</taxon>
        <taxon>Bacillati</taxon>
        <taxon>Actinomycetota</taxon>
        <taxon>Actinomycetes</taxon>
        <taxon>Kitasatosporales</taxon>
        <taxon>Streptomycetaceae</taxon>
        <taxon>Streptomyces</taxon>
    </lineage>
</organism>
<accession>A0A7T1T3U7</accession>
<evidence type="ECO:0000313" key="6">
    <source>
        <dbReference type="EMBL" id="QPP05923.1"/>
    </source>
</evidence>
<dbReference type="PANTHER" id="PTHR30290:SF9">
    <property type="entry name" value="OLIGOPEPTIDE-BINDING PROTEIN APPA"/>
    <property type="match status" value="1"/>
</dbReference>
<keyword evidence="3 4" id="KW-0732">Signal</keyword>
<keyword evidence="2" id="KW-0813">Transport</keyword>
<dbReference type="PANTHER" id="PTHR30290">
    <property type="entry name" value="PERIPLASMIC BINDING COMPONENT OF ABC TRANSPORTER"/>
    <property type="match status" value="1"/>
</dbReference>
<name>A0A7T1T3U7_9ACTN</name>
<dbReference type="GO" id="GO:0043190">
    <property type="term" value="C:ATP-binding cassette (ABC) transporter complex"/>
    <property type="evidence" value="ECO:0007669"/>
    <property type="project" value="InterPro"/>
</dbReference>
<dbReference type="InterPro" id="IPR030678">
    <property type="entry name" value="Peptide/Ni-bd"/>
</dbReference>
<dbReference type="Gene3D" id="3.90.76.10">
    <property type="entry name" value="Dipeptide-binding Protein, Domain 1"/>
    <property type="match status" value="1"/>
</dbReference>
<dbReference type="Pfam" id="PF00496">
    <property type="entry name" value="SBP_bac_5"/>
    <property type="match status" value="1"/>
</dbReference>
<dbReference type="InterPro" id="IPR000914">
    <property type="entry name" value="SBP_5_dom"/>
</dbReference>
<evidence type="ECO:0000313" key="7">
    <source>
        <dbReference type="Proteomes" id="UP000595046"/>
    </source>
</evidence>
<dbReference type="SUPFAM" id="SSF53850">
    <property type="entry name" value="Periplasmic binding protein-like II"/>
    <property type="match status" value="1"/>
</dbReference>
<feature type="signal peptide" evidence="4">
    <location>
        <begin position="1"/>
        <end position="22"/>
    </location>
</feature>
<dbReference type="Proteomes" id="UP000595046">
    <property type="component" value="Chromosome"/>
</dbReference>
<evidence type="ECO:0000256" key="3">
    <source>
        <dbReference type="ARBA" id="ARBA00022729"/>
    </source>
</evidence>
<feature type="chain" id="PRO_5038645002" evidence="4">
    <location>
        <begin position="23"/>
        <end position="508"/>
    </location>
</feature>
<dbReference type="PIRSF" id="PIRSF002741">
    <property type="entry name" value="MppA"/>
    <property type="match status" value="1"/>
</dbReference>
<dbReference type="InterPro" id="IPR039424">
    <property type="entry name" value="SBP_5"/>
</dbReference>
<dbReference type="KEGG" id="sbat:G4Z16_05375"/>
<keyword evidence="7" id="KW-1185">Reference proteome</keyword>
<dbReference type="GO" id="GO:1904680">
    <property type="term" value="F:peptide transmembrane transporter activity"/>
    <property type="evidence" value="ECO:0007669"/>
    <property type="project" value="TreeGrafter"/>
</dbReference>
<proteinExistence type="inferred from homology"/>
<evidence type="ECO:0000256" key="2">
    <source>
        <dbReference type="ARBA" id="ARBA00022448"/>
    </source>
</evidence>
<dbReference type="GO" id="GO:0015833">
    <property type="term" value="P:peptide transport"/>
    <property type="evidence" value="ECO:0007669"/>
    <property type="project" value="TreeGrafter"/>
</dbReference>
<reference evidence="7" key="1">
    <citation type="submission" date="2020-02" db="EMBL/GenBank/DDBJ databases">
        <title>Streptomyces sp. ASO4wet.</title>
        <authorList>
            <person name="Risdian C."/>
            <person name="Landwehr W."/>
            <person name="Schupp P."/>
            <person name="Wink J."/>
        </authorList>
    </citation>
    <scope>NUCLEOTIDE SEQUENCE [LARGE SCALE GENOMIC DNA]</scope>
    <source>
        <strain evidence="7">ASO4wet</strain>
    </source>
</reference>
<dbReference type="EMBL" id="CP048882">
    <property type="protein sequence ID" value="QPP05923.1"/>
    <property type="molecule type" value="Genomic_DNA"/>
</dbReference>
<protein>
    <submittedName>
        <fullName evidence="6">ABC transporter substrate-binding protein</fullName>
    </submittedName>
</protein>
<dbReference type="Gene3D" id="3.10.105.10">
    <property type="entry name" value="Dipeptide-binding Protein, Domain 3"/>
    <property type="match status" value="1"/>
</dbReference>
<feature type="domain" description="Solute-binding protein family 5" evidence="5">
    <location>
        <begin position="81"/>
        <end position="427"/>
    </location>
</feature>
<evidence type="ECO:0000256" key="1">
    <source>
        <dbReference type="ARBA" id="ARBA00005695"/>
    </source>
</evidence>
<dbReference type="GO" id="GO:0042597">
    <property type="term" value="C:periplasmic space"/>
    <property type="evidence" value="ECO:0007669"/>
    <property type="project" value="UniProtKB-ARBA"/>
</dbReference>
<gene>
    <name evidence="6" type="ORF">G4Z16_05375</name>
</gene>
<sequence>MTGVRRLSRWAGAALVSALLGACSPGTGVDRGLSKDGSGVVAAIAGEPDQLDPHRTSSYFSFEVLENTFDTLVEPDENLTMRPALAERWKVSKDRLTWTFTLREGITWQDGSKFGADDVVYSYRRIIDEKLGNAWRFEGIEHISAPDDSTVVLELDKPIYNLLSRIGGHKGLAIVNKKNVESGKIKTHPVGTGPFSVDDYNPGESVRLKANSRWWGGTPEIPSLTFRFIPEPTTAVADLEAGEVNWTDNIPPQQVERVSQNQDLKLDTAVGNDYWYLATNQKREPFGDPRVRRAIAYGIDRKAIVQATQYGNATVNQLAIPKTNPWHTAYSPYSHNPRRAAKLLAAAGVRDLKIDMLVTKEYPETVTAGQVIASQLEKIGVTVKPREVDFATWLDKQSKGEFDMLMLGWLGSQDPEDFYYAQHHTKGDFNFQKYSNSEVDRLLEEGQEETEKKARKKRYAEAARKIADDASYIYLYNPDVVQAWAPQLKGYKARSDSAVRFRDVGLTG</sequence>
<evidence type="ECO:0000256" key="4">
    <source>
        <dbReference type="SAM" id="SignalP"/>
    </source>
</evidence>
<evidence type="ECO:0000259" key="5">
    <source>
        <dbReference type="Pfam" id="PF00496"/>
    </source>
</evidence>